<evidence type="ECO:0000259" key="2">
    <source>
        <dbReference type="PROSITE" id="PS50887"/>
    </source>
</evidence>
<dbReference type="PANTHER" id="PTHR44757:SF2">
    <property type="entry name" value="BIOFILM ARCHITECTURE MAINTENANCE PROTEIN MBAA"/>
    <property type="match status" value="1"/>
</dbReference>
<dbReference type="RefSeq" id="WP_066100609.1">
    <property type="nucleotide sequence ID" value="NZ_CP016027.1"/>
</dbReference>
<dbReference type="SMART" id="SM00052">
    <property type="entry name" value="EAL"/>
    <property type="match status" value="1"/>
</dbReference>
<gene>
    <name evidence="3" type="ORF">A9404_09210</name>
</gene>
<dbReference type="STRING" id="1860122.A9404_09210"/>
<evidence type="ECO:0008006" key="5">
    <source>
        <dbReference type="Google" id="ProtNLM"/>
    </source>
</evidence>
<dbReference type="PROSITE" id="PS50883">
    <property type="entry name" value="EAL"/>
    <property type="match status" value="1"/>
</dbReference>
<dbReference type="InterPro" id="IPR029787">
    <property type="entry name" value="Nucleotide_cyclase"/>
</dbReference>
<sequence length="772" mass="86388">MLPVMTDYADAWLWIDLEEQGQIRAHQVITQTGKLHDLPLILDALGHLDAWSDDHGRHGPTEGTRGWVWRVRWLALTHLGRWASPHTPQARLLHVSAYPRLSEDAIGWLDRLPDFVIGRDEQQATVFLNKAANDARDESLIAQLTRQVPAFSDTADAPMELSVQDRTGKTRIFQRQTIQAPPSAALHDFILAHEITAMKALEHALSDNERLMRTLIDATPDFIVIKDADSRWLLANESALDLCHLQDIAWWGKTDDELAAMTHPMYRATFARYSATDLRAWETGRLVRTMDTLPLPGGRTRVFDTLKLPLFEIDGRRKVLVIIGRDVTERQEAQARYQNLASQDELTGLLNRRCFQLEAQRWIDELKREKSSQKLALVMFDLDYFRSVNDSYGHARGDRLLQEMAHRLQHECTSDQILIARMGGDEFALLLPADNAPTSLDALGARIKEITARPFVIDGVSIFTSASTGIVLWPDHGQAIHEMLHQADSAMYEAKELGRNSHAVFSPHIAELQNWRSDLLTALRSGLTENRFRLVYQVQQNANSLAITGVEALLRWSPPRPDLAARPDQFVPLLEQSGLIIEVGGWVLHEACRQAAAWRDQLGERISVAVNISSVQLHAPCFVDRIRSALGESNINPDLLELELTESSLVIEPAKAAATLAEVKALGVQLALDDFGTGYSSLSYLTRFSFDRLKIDQGFVRDIFDDPKDLEIVKAIIAMGHALGLEVVAEGVETVDERDLLEGLGCDSFQGYLVGRPGKPEEISSMLGVGLL</sequence>
<dbReference type="NCBIfam" id="TIGR00254">
    <property type="entry name" value="GGDEF"/>
    <property type="match status" value="1"/>
</dbReference>
<dbReference type="Gene3D" id="3.30.450.20">
    <property type="entry name" value="PAS domain"/>
    <property type="match status" value="1"/>
</dbReference>
<evidence type="ECO:0000313" key="3">
    <source>
        <dbReference type="EMBL" id="ANJ67542.1"/>
    </source>
</evidence>
<dbReference type="Gene3D" id="3.30.70.270">
    <property type="match status" value="1"/>
</dbReference>
<dbReference type="Pfam" id="PF00990">
    <property type="entry name" value="GGDEF"/>
    <property type="match status" value="1"/>
</dbReference>
<protein>
    <recommendedName>
        <fullName evidence="5">Diguanylate cyclase</fullName>
    </recommendedName>
</protein>
<evidence type="ECO:0000313" key="4">
    <source>
        <dbReference type="Proteomes" id="UP000078596"/>
    </source>
</evidence>
<accession>A0A191ZI63</accession>
<dbReference type="AlphaFoldDB" id="A0A191ZI63"/>
<dbReference type="EMBL" id="CP016027">
    <property type="protein sequence ID" value="ANJ67542.1"/>
    <property type="molecule type" value="Genomic_DNA"/>
</dbReference>
<dbReference type="SUPFAM" id="SSF55073">
    <property type="entry name" value="Nucleotide cyclase"/>
    <property type="match status" value="1"/>
</dbReference>
<dbReference type="OrthoDB" id="1316910at2"/>
<dbReference type="InterPro" id="IPR013656">
    <property type="entry name" value="PAS_4"/>
</dbReference>
<dbReference type="PROSITE" id="PS50887">
    <property type="entry name" value="GGDEF"/>
    <property type="match status" value="1"/>
</dbReference>
<dbReference type="InterPro" id="IPR052155">
    <property type="entry name" value="Biofilm_reg_signaling"/>
</dbReference>
<feature type="domain" description="GGDEF" evidence="2">
    <location>
        <begin position="373"/>
        <end position="507"/>
    </location>
</feature>
<dbReference type="SUPFAM" id="SSF141868">
    <property type="entry name" value="EAL domain-like"/>
    <property type="match status" value="1"/>
</dbReference>
<reference evidence="3 4" key="1">
    <citation type="submission" date="2016-06" db="EMBL/GenBank/DDBJ databases">
        <title>Insight into the functional genes involving in sulfur oxidation in Pearl River water.</title>
        <authorList>
            <person name="Luo J."/>
            <person name="Tan X."/>
            <person name="Lin W."/>
        </authorList>
    </citation>
    <scope>NUCLEOTIDE SEQUENCE [LARGE SCALE GENOMIC DNA]</scope>
    <source>
        <strain evidence="3 4">LS2</strain>
    </source>
</reference>
<dbReference type="InterPro" id="IPR043128">
    <property type="entry name" value="Rev_trsase/Diguanyl_cyclase"/>
</dbReference>
<dbReference type="PANTHER" id="PTHR44757">
    <property type="entry name" value="DIGUANYLATE CYCLASE DGCP"/>
    <property type="match status" value="1"/>
</dbReference>
<dbReference type="Proteomes" id="UP000078596">
    <property type="component" value="Chromosome"/>
</dbReference>
<dbReference type="CDD" id="cd01949">
    <property type="entry name" value="GGDEF"/>
    <property type="match status" value="1"/>
</dbReference>
<proteinExistence type="predicted"/>
<dbReference type="InterPro" id="IPR035965">
    <property type="entry name" value="PAS-like_dom_sf"/>
</dbReference>
<dbReference type="SMART" id="SM00267">
    <property type="entry name" value="GGDEF"/>
    <property type="match status" value="1"/>
</dbReference>
<dbReference type="NCBIfam" id="TIGR00229">
    <property type="entry name" value="sensory_box"/>
    <property type="match status" value="1"/>
</dbReference>
<dbReference type="KEGG" id="haz:A9404_09210"/>
<dbReference type="InterPro" id="IPR000160">
    <property type="entry name" value="GGDEF_dom"/>
</dbReference>
<name>A0A191ZI63_9GAMM</name>
<dbReference type="InterPro" id="IPR000014">
    <property type="entry name" value="PAS"/>
</dbReference>
<organism evidence="3 4">
    <name type="scientific">Halothiobacillus diazotrophicus</name>
    <dbReference type="NCBI Taxonomy" id="1860122"/>
    <lineage>
        <taxon>Bacteria</taxon>
        <taxon>Pseudomonadati</taxon>
        <taxon>Pseudomonadota</taxon>
        <taxon>Gammaproteobacteria</taxon>
        <taxon>Chromatiales</taxon>
        <taxon>Halothiobacillaceae</taxon>
        <taxon>Halothiobacillus</taxon>
    </lineage>
</organism>
<dbReference type="InterPro" id="IPR035919">
    <property type="entry name" value="EAL_sf"/>
</dbReference>
<evidence type="ECO:0000259" key="1">
    <source>
        <dbReference type="PROSITE" id="PS50883"/>
    </source>
</evidence>
<dbReference type="InterPro" id="IPR001633">
    <property type="entry name" value="EAL_dom"/>
</dbReference>
<dbReference type="Pfam" id="PF00563">
    <property type="entry name" value="EAL"/>
    <property type="match status" value="1"/>
</dbReference>
<keyword evidence="4" id="KW-1185">Reference proteome</keyword>
<dbReference type="CDD" id="cd01948">
    <property type="entry name" value="EAL"/>
    <property type="match status" value="1"/>
</dbReference>
<feature type="domain" description="EAL" evidence="1">
    <location>
        <begin position="516"/>
        <end position="771"/>
    </location>
</feature>
<dbReference type="SUPFAM" id="SSF55785">
    <property type="entry name" value="PYP-like sensor domain (PAS domain)"/>
    <property type="match status" value="1"/>
</dbReference>
<dbReference type="Pfam" id="PF08448">
    <property type="entry name" value="PAS_4"/>
    <property type="match status" value="1"/>
</dbReference>
<dbReference type="Gene3D" id="3.20.20.450">
    <property type="entry name" value="EAL domain"/>
    <property type="match status" value="1"/>
</dbReference>